<feature type="region of interest" description="Disordered" evidence="1">
    <location>
        <begin position="1"/>
        <end position="40"/>
    </location>
</feature>
<reference evidence="3" key="1">
    <citation type="submission" date="2016-10" db="EMBL/GenBank/DDBJ databases">
        <authorList>
            <person name="Jeantristanb JTB J.-T."/>
            <person name="Ricardo R."/>
        </authorList>
    </citation>
    <scope>NUCLEOTIDE SEQUENCE [LARGE SCALE GENOMIC DNA]</scope>
</reference>
<accession>A0A2X0NEZ9</accession>
<keyword evidence="3" id="KW-1185">Reference proteome</keyword>
<evidence type="ECO:0000313" key="3">
    <source>
        <dbReference type="Proteomes" id="UP000249723"/>
    </source>
</evidence>
<organism evidence="2 3">
    <name type="scientific">Microbotryum saponariae</name>
    <dbReference type="NCBI Taxonomy" id="289078"/>
    <lineage>
        <taxon>Eukaryota</taxon>
        <taxon>Fungi</taxon>
        <taxon>Dikarya</taxon>
        <taxon>Basidiomycota</taxon>
        <taxon>Pucciniomycotina</taxon>
        <taxon>Microbotryomycetes</taxon>
        <taxon>Microbotryales</taxon>
        <taxon>Microbotryaceae</taxon>
        <taxon>Microbotryum</taxon>
    </lineage>
</organism>
<feature type="region of interest" description="Disordered" evidence="1">
    <location>
        <begin position="71"/>
        <end position="97"/>
    </location>
</feature>
<gene>
    <name evidence="2" type="ORF">BZ3500_MVSOF-1268-A1-R1_CHR10-1G02693</name>
</gene>
<dbReference type="AlphaFoldDB" id="A0A2X0NEZ9"/>
<protein>
    <submittedName>
        <fullName evidence="2">BZ3500_MvSof-1268-A1-R1_Chr10-1g02693 protein</fullName>
    </submittedName>
</protein>
<evidence type="ECO:0000313" key="2">
    <source>
        <dbReference type="EMBL" id="SDA01465.1"/>
    </source>
</evidence>
<dbReference type="EMBL" id="FMWP01000116">
    <property type="protein sequence ID" value="SDA01465.1"/>
    <property type="molecule type" value="Genomic_DNA"/>
</dbReference>
<proteinExistence type="predicted"/>
<sequence>MSETDVYSDAPAEQPGEFDYQILDANGPTHDRRASHRPRLTAEERAYLDQNHGCYRCRALNADHMSSNCPRYAPAPGAPATSSTPLSTAPAARTRPGMVAAIQTFQETVSRTAEPHW</sequence>
<dbReference type="OrthoDB" id="2369050at2759"/>
<dbReference type="STRING" id="289078.A0A2X0NEZ9"/>
<dbReference type="Proteomes" id="UP000249723">
    <property type="component" value="Unassembled WGS sequence"/>
</dbReference>
<feature type="compositionally biased region" description="Low complexity" evidence="1">
    <location>
        <begin position="74"/>
        <end position="96"/>
    </location>
</feature>
<name>A0A2X0NEZ9_9BASI</name>
<evidence type="ECO:0000256" key="1">
    <source>
        <dbReference type="SAM" id="MobiDB-lite"/>
    </source>
</evidence>